<gene>
    <name evidence="2" type="ORF">PCOR1329_LOCUS27747</name>
</gene>
<feature type="compositionally biased region" description="Basic and acidic residues" evidence="1">
    <location>
        <begin position="168"/>
        <end position="195"/>
    </location>
</feature>
<reference evidence="2" key="1">
    <citation type="submission" date="2023-10" db="EMBL/GenBank/DDBJ databases">
        <authorList>
            <person name="Chen Y."/>
            <person name="Shah S."/>
            <person name="Dougan E. K."/>
            <person name="Thang M."/>
            <person name="Chan C."/>
        </authorList>
    </citation>
    <scope>NUCLEOTIDE SEQUENCE [LARGE SCALE GENOMIC DNA]</scope>
</reference>
<evidence type="ECO:0000313" key="3">
    <source>
        <dbReference type="Proteomes" id="UP001189429"/>
    </source>
</evidence>
<dbReference type="EMBL" id="CAUYUJ010010102">
    <property type="protein sequence ID" value="CAK0828555.1"/>
    <property type="molecule type" value="Genomic_DNA"/>
</dbReference>
<feature type="region of interest" description="Disordered" evidence="1">
    <location>
        <begin position="78"/>
        <end position="258"/>
    </location>
</feature>
<name>A0ABN9S9H0_9DINO</name>
<dbReference type="Proteomes" id="UP001189429">
    <property type="component" value="Unassembled WGS sequence"/>
</dbReference>
<accession>A0ABN9S9H0</accession>
<evidence type="ECO:0000256" key="1">
    <source>
        <dbReference type="SAM" id="MobiDB-lite"/>
    </source>
</evidence>
<evidence type="ECO:0000313" key="2">
    <source>
        <dbReference type="EMBL" id="CAK0828555.1"/>
    </source>
</evidence>
<feature type="compositionally biased region" description="Low complexity" evidence="1">
    <location>
        <begin position="134"/>
        <end position="148"/>
    </location>
</feature>
<sequence>MGPPSELPETGVELQERDVRIEQLELLVAQQRARIEELEAGASEREVQELHEIVAAQEAALSDQRQIIESQSSLLQELNAHLSSSRPAGRRQSTASPNDSIPEEPEVDRRAPAPRGAGDGARSGRVGPGCQPNATGGTAAGAQPARGAPPRRPVAGREAPCADGAKAPAERARRGEPHRGEPHRGEPQRPHRPDSAPRGGRPSAVTPRARSHGTDRGGCGGAGGPSPRLAAGALAAQGGASRRHGGVLPPAVPSYGMA</sequence>
<comment type="caution">
    <text evidence="2">The sequence shown here is derived from an EMBL/GenBank/DDBJ whole genome shotgun (WGS) entry which is preliminary data.</text>
</comment>
<feature type="compositionally biased region" description="Polar residues" evidence="1">
    <location>
        <begin position="78"/>
        <end position="99"/>
    </location>
</feature>
<organism evidence="2 3">
    <name type="scientific">Prorocentrum cordatum</name>
    <dbReference type="NCBI Taxonomy" id="2364126"/>
    <lineage>
        <taxon>Eukaryota</taxon>
        <taxon>Sar</taxon>
        <taxon>Alveolata</taxon>
        <taxon>Dinophyceae</taxon>
        <taxon>Prorocentrales</taxon>
        <taxon>Prorocentraceae</taxon>
        <taxon>Prorocentrum</taxon>
    </lineage>
</organism>
<keyword evidence="3" id="KW-1185">Reference proteome</keyword>
<feature type="compositionally biased region" description="Low complexity" evidence="1">
    <location>
        <begin position="225"/>
        <end position="240"/>
    </location>
</feature>
<proteinExistence type="predicted"/>
<protein>
    <submittedName>
        <fullName evidence="2">Uncharacterized protein</fullName>
    </submittedName>
</protein>